<dbReference type="PANTHER" id="PTHR42727:SF1">
    <property type="entry name" value="PHOSPHATE TRANSPORT SYSTEM PERMEASE"/>
    <property type="match status" value="1"/>
</dbReference>
<keyword evidence="9" id="KW-1185">Reference proteome</keyword>
<keyword evidence="2 5" id="KW-0812">Transmembrane</keyword>
<feature type="transmembrane region" description="Helical" evidence="5">
    <location>
        <begin position="431"/>
        <end position="454"/>
    </location>
</feature>
<dbReference type="CDD" id="cd06261">
    <property type="entry name" value="TM_PBP2"/>
    <property type="match status" value="1"/>
</dbReference>
<feature type="transmembrane region" description="Helical" evidence="5">
    <location>
        <begin position="305"/>
        <end position="329"/>
    </location>
</feature>
<dbReference type="SUPFAM" id="SSF161098">
    <property type="entry name" value="MetI-like"/>
    <property type="match status" value="1"/>
</dbReference>
<evidence type="ECO:0000259" key="7">
    <source>
        <dbReference type="PROSITE" id="PS50928"/>
    </source>
</evidence>
<evidence type="ECO:0000256" key="3">
    <source>
        <dbReference type="ARBA" id="ARBA00022989"/>
    </source>
</evidence>
<dbReference type="InterPro" id="IPR022182">
    <property type="entry name" value="PstC_N"/>
</dbReference>
<name>A0A1H4K666_9HYPH</name>
<feature type="transmembrane region" description="Helical" evidence="5">
    <location>
        <begin position="43"/>
        <end position="64"/>
    </location>
</feature>
<sequence>MITYVVIALLVLFAVAYYFGRTRALSSVEGNTAALHSLPGHHGLFLALLSAGPALLVLLVWGIATPGIEGSIVEGRFSAQLADMNLPEKQAFLRDARALAFGGIAGFPNEAKEAAAEHFAVLRGQSEWLVSGLSALLAALGFFWGIGRVTPEFRARHVVERVVRLFLILCSVVAILTTLGIVLSLIFESLRFFQQVPFYKFLFGTHWSPQSAFTGAGQEAGAVNPDIFGAVPLFVGTLLITLIAMLVAAPVGLMSAIYLSDYASKQVRAVAKPMLEILAGIPTVVYGFFAALTVAPFFRDFGQILGLSVASESALAAGIVMGIMIIPFVSSLSDDVINAVPQSLRDGSAGLGATKSETIRKVVLPAALPGIVSALMLAISRAIGETMIVVMAAGLAANLTINPLEAVTTVTVQIVTLLVGDQEFDSAKTLAAFALGLVLFCVTLALNIIALRVVKKYREQYD</sequence>
<dbReference type="PROSITE" id="PS50928">
    <property type="entry name" value="ABC_TM1"/>
    <property type="match status" value="1"/>
</dbReference>
<dbReference type="InterPro" id="IPR035906">
    <property type="entry name" value="MetI-like_sf"/>
</dbReference>
<feature type="domain" description="ABC transmembrane type-1" evidence="7">
    <location>
        <begin position="234"/>
        <end position="450"/>
    </location>
</feature>
<accession>A0A1H4K666</accession>
<dbReference type="Pfam" id="PF12501">
    <property type="entry name" value="DUF3708"/>
    <property type="match status" value="1"/>
</dbReference>
<evidence type="ECO:0000313" key="8">
    <source>
        <dbReference type="EMBL" id="SEB53877.1"/>
    </source>
</evidence>
<dbReference type="InterPro" id="IPR011864">
    <property type="entry name" value="Phosphate_PstC"/>
</dbReference>
<evidence type="ECO:0000256" key="6">
    <source>
        <dbReference type="RuleBase" id="RU363054"/>
    </source>
</evidence>
<comment type="subcellular location">
    <subcellularLocation>
        <location evidence="6">Cell inner membrane</location>
        <topology evidence="6">Multi-pass membrane protein</topology>
    </subcellularLocation>
    <subcellularLocation>
        <location evidence="1 5">Cell membrane</location>
        <topology evidence="1 5">Multi-pass membrane protein</topology>
    </subcellularLocation>
</comment>
<dbReference type="EMBL" id="FNSL01000001">
    <property type="protein sequence ID" value="SEB53877.1"/>
    <property type="molecule type" value="Genomic_DNA"/>
</dbReference>
<dbReference type="Pfam" id="PF00528">
    <property type="entry name" value="BPD_transp_1"/>
    <property type="match status" value="1"/>
</dbReference>
<reference evidence="9" key="1">
    <citation type="submission" date="2016-10" db="EMBL/GenBank/DDBJ databases">
        <authorList>
            <person name="Varghese N."/>
            <person name="Submissions S."/>
        </authorList>
    </citation>
    <scope>NUCLEOTIDE SEQUENCE [LARGE SCALE GENOMIC DNA]</scope>
    <source>
        <strain evidence="9">ES.061</strain>
    </source>
</reference>
<dbReference type="Gene3D" id="1.10.3720.10">
    <property type="entry name" value="MetI-like"/>
    <property type="match status" value="1"/>
</dbReference>
<feature type="transmembrane region" description="Helical" evidence="5">
    <location>
        <begin position="128"/>
        <end position="146"/>
    </location>
</feature>
<comment type="similarity">
    <text evidence="6">Belongs to the binding-protein-dependent transport system permease family. CysTW subfamily.</text>
</comment>
<feature type="transmembrane region" description="Helical" evidence="5">
    <location>
        <begin position="233"/>
        <end position="257"/>
    </location>
</feature>
<evidence type="ECO:0000256" key="4">
    <source>
        <dbReference type="ARBA" id="ARBA00023136"/>
    </source>
</evidence>
<dbReference type="InterPro" id="IPR000515">
    <property type="entry name" value="MetI-like"/>
</dbReference>
<dbReference type="GO" id="GO:0005886">
    <property type="term" value="C:plasma membrane"/>
    <property type="evidence" value="ECO:0007669"/>
    <property type="project" value="UniProtKB-SubCell"/>
</dbReference>
<evidence type="ECO:0000313" key="9">
    <source>
        <dbReference type="Proteomes" id="UP000199064"/>
    </source>
</evidence>
<feature type="transmembrane region" description="Helical" evidence="5">
    <location>
        <begin position="277"/>
        <end position="298"/>
    </location>
</feature>
<keyword evidence="6" id="KW-1003">Cell membrane</keyword>
<protein>
    <recommendedName>
        <fullName evidence="6">Phosphate transport system permease protein</fullName>
    </recommendedName>
</protein>
<dbReference type="GO" id="GO:0005315">
    <property type="term" value="F:phosphate transmembrane transporter activity"/>
    <property type="evidence" value="ECO:0007669"/>
    <property type="project" value="InterPro"/>
</dbReference>
<keyword evidence="6" id="KW-0997">Cell inner membrane</keyword>
<feature type="transmembrane region" description="Helical" evidence="5">
    <location>
        <begin position="362"/>
        <end position="383"/>
    </location>
</feature>
<dbReference type="Proteomes" id="UP000199064">
    <property type="component" value="Unassembled WGS sequence"/>
</dbReference>
<evidence type="ECO:0000256" key="5">
    <source>
        <dbReference type="RuleBase" id="RU363032"/>
    </source>
</evidence>
<gene>
    <name evidence="8" type="ORF">SAMN05216452_1985</name>
</gene>
<dbReference type="GO" id="GO:0006817">
    <property type="term" value="P:phosphate ion transport"/>
    <property type="evidence" value="ECO:0007669"/>
    <property type="project" value="UniProtKB-KW"/>
</dbReference>
<dbReference type="PRINTS" id="PR00342">
    <property type="entry name" value="RHESUSRHD"/>
</dbReference>
<keyword evidence="4 5" id="KW-0472">Membrane</keyword>
<dbReference type="PANTHER" id="PTHR42727">
    <property type="entry name" value="PHOSPHATE TRANSPORT SYSTEM PERMEASE PROTEIN"/>
    <property type="match status" value="1"/>
</dbReference>
<evidence type="ECO:0000256" key="1">
    <source>
        <dbReference type="ARBA" id="ARBA00004651"/>
    </source>
</evidence>
<dbReference type="RefSeq" id="WP_090328601.1">
    <property type="nucleotide sequence ID" value="NZ_FNSL01000001.1"/>
</dbReference>
<comment type="function">
    <text evidence="6">Part of the binding-protein-dependent transport system for phosphate; probably responsible for the translocation of the substrate across the membrane.</text>
</comment>
<proteinExistence type="inferred from homology"/>
<dbReference type="NCBIfam" id="TIGR02138">
    <property type="entry name" value="phosphate_pstC"/>
    <property type="match status" value="1"/>
</dbReference>
<keyword evidence="5" id="KW-0813">Transport</keyword>
<organism evidence="8 9">
    <name type="scientific">Nitratireductor aquibiodomus</name>
    <dbReference type="NCBI Taxonomy" id="204799"/>
    <lineage>
        <taxon>Bacteria</taxon>
        <taxon>Pseudomonadati</taxon>
        <taxon>Pseudomonadota</taxon>
        <taxon>Alphaproteobacteria</taxon>
        <taxon>Hyphomicrobiales</taxon>
        <taxon>Phyllobacteriaceae</taxon>
        <taxon>Nitratireductor</taxon>
    </lineage>
</organism>
<keyword evidence="3 5" id="KW-1133">Transmembrane helix</keyword>
<dbReference type="InterPro" id="IPR002229">
    <property type="entry name" value="RhesusRHD"/>
</dbReference>
<evidence type="ECO:0000256" key="2">
    <source>
        <dbReference type="ARBA" id="ARBA00022692"/>
    </source>
</evidence>
<keyword evidence="6" id="KW-0592">Phosphate transport</keyword>
<dbReference type="AlphaFoldDB" id="A0A1H4K666"/>
<feature type="transmembrane region" description="Helical" evidence="5">
    <location>
        <begin position="166"/>
        <end position="187"/>
    </location>
</feature>